<name>A0AAU2GUA9_9ACTN</name>
<sequence>MNGQWAVVVGAGLGASGAIVGALTTWASARVSARGQLNVARLQLVSQQEAETIARKRAAYADLILCVDTVRRQMRIVRQHVQAPRGTEDDLEANRAAVHDRIRDTQAAEWVLRLMLAEDEQAAVTHLINAIYTCHLALIEDVDEWLARGEPDGTREPADTLRYRETTGALQAQMLDFAGKVHERLYRPGEITIGAAGRTASADGRWTRNPVARPRRP</sequence>
<dbReference type="AlphaFoldDB" id="A0AAU2GUA9"/>
<accession>A0AAU2GUA9</accession>
<dbReference type="EMBL" id="CP108253">
    <property type="protein sequence ID" value="WTU38820.1"/>
    <property type="molecule type" value="Genomic_DNA"/>
</dbReference>
<protein>
    <recommendedName>
        <fullName evidence="2">Secreted protein</fullName>
    </recommendedName>
</protein>
<gene>
    <name evidence="1" type="ORF">OHV25_04165</name>
</gene>
<evidence type="ECO:0000313" key="1">
    <source>
        <dbReference type="EMBL" id="WTU38820.1"/>
    </source>
</evidence>
<reference evidence="1" key="1">
    <citation type="submission" date="2022-10" db="EMBL/GenBank/DDBJ databases">
        <title>The complete genomes of actinobacterial strains from the NBC collection.</title>
        <authorList>
            <person name="Joergensen T.S."/>
            <person name="Alvarez Arevalo M."/>
            <person name="Sterndorff E.B."/>
            <person name="Faurdal D."/>
            <person name="Vuksanovic O."/>
            <person name="Mourched A.-S."/>
            <person name="Charusanti P."/>
            <person name="Shaw S."/>
            <person name="Blin K."/>
            <person name="Weber T."/>
        </authorList>
    </citation>
    <scope>NUCLEOTIDE SEQUENCE</scope>
    <source>
        <strain evidence="1">NBC_00060</strain>
    </source>
</reference>
<organism evidence="1">
    <name type="scientific">Streptomyces sp. NBC_00060</name>
    <dbReference type="NCBI Taxonomy" id="2975636"/>
    <lineage>
        <taxon>Bacteria</taxon>
        <taxon>Bacillati</taxon>
        <taxon>Actinomycetota</taxon>
        <taxon>Actinomycetes</taxon>
        <taxon>Kitasatosporales</taxon>
        <taxon>Streptomycetaceae</taxon>
        <taxon>Streptomyces</taxon>
    </lineage>
</organism>
<proteinExistence type="predicted"/>
<evidence type="ECO:0008006" key="2">
    <source>
        <dbReference type="Google" id="ProtNLM"/>
    </source>
</evidence>